<dbReference type="EMBL" id="PHNJ01000007">
    <property type="protein sequence ID" value="TYL37866.1"/>
    <property type="molecule type" value="Genomic_DNA"/>
</dbReference>
<protein>
    <recommendedName>
        <fullName evidence="3">HNH endonuclease</fullName>
    </recommendedName>
</protein>
<keyword evidence="2" id="KW-1185">Reference proteome</keyword>
<reference evidence="1" key="1">
    <citation type="submission" date="2017-11" db="EMBL/GenBank/DDBJ databases">
        <authorList>
            <person name="Kajale S.C."/>
            <person name="Sharma A."/>
        </authorList>
    </citation>
    <scope>NUCLEOTIDE SEQUENCE</scope>
    <source>
        <strain evidence="1">LS1_42</strain>
    </source>
</reference>
<evidence type="ECO:0000313" key="2">
    <source>
        <dbReference type="Proteomes" id="UP000766904"/>
    </source>
</evidence>
<evidence type="ECO:0008006" key="3">
    <source>
        <dbReference type="Google" id="ProtNLM"/>
    </source>
</evidence>
<sequence>MPTTCALCQRIVPDEKIDDPQVVQEHHLRPERRAESPTVMLCRPCHRQIHAVFANEELRETYDTIDALQSADRLQGYIDWIRGTDKLEIQVTTSDRIRERRG</sequence>
<name>A0A8J8TPL1_9EURY</name>
<evidence type="ECO:0000313" key="1">
    <source>
        <dbReference type="EMBL" id="TYL37866.1"/>
    </source>
</evidence>
<comment type="caution">
    <text evidence="1">The sequence shown here is derived from an EMBL/GenBank/DDBJ whole genome shotgun (WGS) entry which is preliminary data.</text>
</comment>
<gene>
    <name evidence="1" type="ORF">CV102_14130</name>
</gene>
<dbReference type="PANTHER" id="PTHR37827:SF1">
    <property type="entry name" value="HNH DOMAIN-CONTAINING PROTEIN"/>
    <property type="match status" value="1"/>
</dbReference>
<dbReference type="PANTHER" id="PTHR37827">
    <property type="entry name" value="TUDOR DOMAIN-CONTAINING PROTEIN"/>
    <property type="match status" value="1"/>
</dbReference>
<dbReference type="OrthoDB" id="321068at2157"/>
<accession>A0A8J8TPL1</accession>
<organism evidence="1 2">
    <name type="scientific">Natronococcus pandeyae</name>
    <dbReference type="NCBI Taxonomy" id="2055836"/>
    <lineage>
        <taxon>Archaea</taxon>
        <taxon>Methanobacteriati</taxon>
        <taxon>Methanobacteriota</taxon>
        <taxon>Stenosarchaea group</taxon>
        <taxon>Halobacteria</taxon>
        <taxon>Halobacteriales</taxon>
        <taxon>Natrialbaceae</taxon>
        <taxon>Natronococcus</taxon>
    </lineage>
</organism>
<dbReference type="AlphaFoldDB" id="A0A8J8TPL1"/>
<proteinExistence type="predicted"/>
<dbReference type="RefSeq" id="WP_148858639.1">
    <property type="nucleotide sequence ID" value="NZ_PHNJ01000007.1"/>
</dbReference>
<dbReference type="Proteomes" id="UP000766904">
    <property type="component" value="Unassembled WGS sequence"/>
</dbReference>